<dbReference type="SUPFAM" id="SSF53474">
    <property type="entry name" value="alpha/beta-Hydrolases"/>
    <property type="match status" value="1"/>
</dbReference>
<reference evidence="2 3" key="1">
    <citation type="submission" date="2016-07" db="EMBL/GenBank/DDBJ databases">
        <authorList>
            <person name="Jeong J.-J."/>
            <person name="Kim D.W."/>
            <person name="Sang M.K."/>
            <person name="Choi I.-G."/>
            <person name="Kim K.D."/>
        </authorList>
    </citation>
    <scope>NUCLEOTIDE SEQUENCE [LARGE SCALE GENOMIC DNA]</scope>
    <source>
        <strain evidence="2 3">UTM-3</strain>
    </source>
</reference>
<name>A0A1B8Z931_9FLAO</name>
<keyword evidence="3" id="KW-1185">Reference proteome</keyword>
<dbReference type="AlphaFoldDB" id="A0A1B8Z931"/>
<dbReference type="Proteomes" id="UP000092651">
    <property type="component" value="Unassembled WGS sequence"/>
</dbReference>
<organism evidence="2 3">
    <name type="scientific">Chryseobacterium artocarpi</name>
    <dbReference type="NCBI Taxonomy" id="1414727"/>
    <lineage>
        <taxon>Bacteria</taxon>
        <taxon>Pseudomonadati</taxon>
        <taxon>Bacteroidota</taxon>
        <taxon>Flavobacteriia</taxon>
        <taxon>Flavobacteriales</taxon>
        <taxon>Weeksellaceae</taxon>
        <taxon>Chryseobacterium group</taxon>
        <taxon>Chryseobacterium</taxon>
    </lineage>
</organism>
<dbReference type="InterPro" id="IPR029058">
    <property type="entry name" value="AB_hydrolase_fold"/>
</dbReference>
<gene>
    <name evidence="2" type="ORF">BBI01_20035</name>
</gene>
<feature type="domain" description="AB hydrolase-1" evidence="1">
    <location>
        <begin position="24"/>
        <end position="274"/>
    </location>
</feature>
<evidence type="ECO:0000313" key="3">
    <source>
        <dbReference type="Proteomes" id="UP000092651"/>
    </source>
</evidence>
<evidence type="ECO:0000313" key="2">
    <source>
        <dbReference type="EMBL" id="OCA68131.1"/>
    </source>
</evidence>
<dbReference type="PANTHER" id="PTHR43433">
    <property type="entry name" value="HYDROLASE, ALPHA/BETA FOLD FAMILY PROTEIN"/>
    <property type="match status" value="1"/>
</dbReference>
<dbReference type="GO" id="GO:0046503">
    <property type="term" value="P:glycerolipid catabolic process"/>
    <property type="evidence" value="ECO:0007669"/>
    <property type="project" value="TreeGrafter"/>
</dbReference>
<dbReference type="InterPro" id="IPR000073">
    <property type="entry name" value="AB_hydrolase_1"/>
</dbReference>
<protein>
    <recommendedName>
        <fullName evidence="1">AB hydrolase-1 domain-containing protein</fullName>
    </recommendedName>
</protein>
<dbReference type="Pfam" id="PF00561">
    <property type="entry name" value="Abhydrolase_1"/>
    <property type="match status" value="1"/>
</dbReference>
<dbReference type="InterPro" id="IPR050471">
    <property type="entry name" value="AB_hydrolase"/>
</dbReference>
<dbReference type="GO" id="GO:0004806">
    <property type="term" value="F:triacylglycerol lipase activity"/>
    <property type="evidence" value="ECO:0007669"/>
    <property type="project" value="TreeGrafter"/>
</dbReference>
<dbReference type="PANTHER" id="PTHR43433:SF5">
    <property type="entry name" value="AB HYDROLASE-1 DOMAIN-CONTAINING PROTEIN"/>
    <property type="match status" value="1"/>
</dbReference>
<comment type="caution">
    <text evidence="2">The sequence shown here is derived from an EMBL/GenBank/DDBJ whole genome shotgun (WGS) entry which is preliminary data.</text>
</comment>
<accession>A0A1B8Z931</accession>
<dbReference type="Gene3D" id="3.40.50.1820">
    <property type="entry name" value="alpha/beta hydrolase"/>
    <property type="match status" value="1"/>
</dbReference>
<dbReference type="OrthoDB" id="9780932at2"/>
<proteinExistence type="predicted"/>
<evidence type="ECO:0000259" key="1">
    <source>
        <dbReference type="Pfam" id="PF00561"/>
    </source>
</evidence>
<sequence>MNSFVKLKDVDLCYEIFGMENQQAIVLISGLGSQMIRWDDTFCQLLVDQGFRAIRFDNRDSGMSVFRSEKEFCFNGDFTSIKKDDVSYSLIDMTKDIIGLLDHLHIEKAHFVGRSMGGIIAQLLGSYFPERVLSLTIIMSTSLNPDLPPSDPEVMAMMMKTPVDPAIDKEGYINEKLFFAEKISGSQYPIDNVSEIQMIQEELSRSKTKNGIIRQLLAMGSFQYNPEILKKIKVPTLVIHGIEDLIFHSDCGRDIADSIPNSEIMLIEGMGHAIPVELYDLITKNIVGIIQ</sequence>
<dbReference type="PRINTS" id="PR00111">
    <property type="entry name" value="ABHYDROLASE"/>
</dbReference>
<dbReference type="EMBL" id="MAYH01000050">
    <property type="protein sequence ID" value="OCA68131.1"/>
    <property type="molecule type" value="Genomic_DNA"/>
</dbReference>